<dbReference type="OrthoDB" id="9780777at2"/>
<keyword evidence="5" id="KW-1185">Reference proteome</keyword>
<dbReference type="InterPro" id="IPR003696">
    <property type="entry name" value="Carbtransf_dom"/>
</dbReference>
<dbReference type="PANTHER" id="PTHR34847">
    <property type="entry name" value="NODULATION PROTEIN U"/>
    <property type="match status" value="1"/>
</dbReference>
<evidence type="ECO:0000313" key="5">
    <source>
        <dbReference type="Proteomes" id="UP000295611"/>
    </source>
</evidence>
<dbReference type="Proteomes" id="UP000295611">
    <property type="component" value="Unassembled WGS sequence"/>
</dbReference>
<comment type="similarity">
    <text evidence="1">Belongs to the NodU/CmcH family.</text>
</comment>
<sequence length="549" mass="61797">MTNNANNFLGLKLTHDGSVALVRNGKLDFCWEAEKVDGNRRYANIPDLELMFRVLRQEAVDIGDVDVLSIDGWRKQHRKQALFGEPIEFDINSYINHFPNTLDPFDPVNGKIKEYPFESYAHYINHVSVAYFLSPHAKAQPDRTVHVLVWDGAMMPAMYKVDPVKKSIEFECFLFLLLGDAYHEFAQHFWPFDGGLEWPATLSIPGKLMAYTALGKVSKPAVQQYEEIYESIFKEAIHTEFESRQRIKLLIQQAVQLPLIDQDALASWHEFLGKKLCRSVEEYFSSQAEQDAVLLLAGGCALNIKWNTELCKVPGVGTVWVPPVPNDAGNAIGACLTAKAARGDFSAVAWSVFSGPEIILPEEVPAGWKKQPCSVAELAMLLASGEIVVCLTGRAEIGPRALGHRSILASPFVKGMKDRLNLIKKRESYRPISPMCREEAVFKYFDGPTLSEYMLFEMDVRSEYGELLAEACHVDGTARVQSVNEQFEPKLFQLLTEFEKHTGYPILCNTSANDNGTGFFGKITDCMNWGRVGKIWDGDALYTRESEWQ</sequence>
<dbReference type="InterPro" id="IPR038152">
    <property type="entry name" value="Carbam_trans_C_sf"/>
</dbReference>
<feature type="domain" description="Carbamoyltransferase" evidence="2">
    <location>
        <begin position="9"/>
        <end position="335"/>
    </location>
</feature>
<feature type="domain" description="Carbamoyltransferase C-terminal" evidence="3">
    <location>
        <begin position="379"/>
        <end position="528"/>
    </location>
</feature>
<keyword evidence="4" id="KW-0808">Transferase</keyword>
<dbReference type="InterPro" id="IPR031730">
    <property type="entry name" value="Carbam_trans_C"/>
</dbReference>
<comment type="caution">
    <text evidence="4">The sequence shown here is derived from an EMBL/GenBank/DDBJ whole genome shotgun (WGS) entry which is preliminary data.</text>
</comment>
<organism evidence="4 5">
    <name type="scientific">Paludibacterium purpuratum</name>
    <dbReference type="NCBI Taxonomy" id="1144873"/>
    <lineage>
        <taxon>Bacteria</taxon>
        <taxon>Pseudomonadati</taxon>
        <taxon>Pseudomonadota</taxon>
        <taxon>Betaproteobacteria</taxon>
        <taxon>Neisseriales</taxon>
        <taxon>Chromobacteriaceae</taxon>
        <taxon>Paludibacterium</taxon>
    </lineage>
</organism>
<accession>A0A4R7B8K4</accession>
<evidence type="ECO:0000259" key="2">
    <source>
        <dbReference type="Pfam" id="PF02543"/>
    </source>
</evidence>
<gene>
    <name evidence="4" type="ORF">DFP86_106209</name>
</gene>
<dbReference type="Pfam" id="PF02543">
    <property type="entry name" value="Carbam_trans_N"/>
    <property type="match status" value="1"/>
</dbReference>
<dbReference type="RefSeq" id="WP_133680413.1">
    <property type="nucleotide sequence ID" value="NZ_SNZP01000006.1"/>
</dbReference>
<evidence type="ECO:0000256" key="1">
    <source>
        <dbReference type="ARBA" id="ARBA00006129"/>
    </source>
</evidence>
<dbReference type="Gene3D" id="3.90.870.20">
    <property type="entry name" value="Carbamoyltransferase, C-terminal domain"/>
    <property type="match status" value="1"/>
</dbReference>
<dbReference type="InterPro" id="IPR051338">
    <property type="entry name" value="NodU/CmcH_Carbamoyltrnsfr"/>
</dbReference>
<dbReference type="GO" id="GO:0016740">
    <property type="term" value="F:transferase activity"/>
    <property type="evidence" value="ECO:0007669"/>
    <property type="project" value="UniProtKB-KW"/>
</dbReference>
<dbReference type="EMBL" id="SNZP01000006">
    <property type="protein sequence ID" value="TDR80066.1"/>
    <property type="molecule type" value="Genomic_DNA"/>
</dbReference>
<evidence type="ECO:0000259" key="3">
    <source>
        <dbReference type="Pfam" id="PF16861"/>
    </source>
</evidence>
<reference evidence="4 5" key="1">
    <citation type="submission" date="2019-03" db="EMBL/GenBank/DDBJ databases">
        <title>Genomic Encyclopedia of Type Strains, Phase III (KMG-III): the genomes of soil and plant-associated and newly described type strains.</title>
        <authorList>
            <person name="Whitman W."/>
        </authorList>
    </citation>
    <scope>NUCLEOTIDE SEQUENCE [LARGE SCALE GENOMIC DNA]</scope>
    <source>
        <strain evidence="4 5">CECT 8976</strain>
    </source>
</reference>
<protein>
    <submittedName>
        <fullName evidence="4">Beta-1,4-N-acetylglucosamine oligosaccharide 6-O-carbamoyltransferase NodU</fullName>
    </submittedName>
</protein>
<dbReference type="AlphaFoldDB" id="A0A4R7B8K4"/>
<dbReference type="PANTHER" id="PTHR34847:SF1">
    <property type="entry name" value="NODULATION PROTEIN U"/>
    <property type="match status" value="1"/>
</dbReference>
<name>A0A4R7B8K4_9NEIS</name>
<evidence type="ECO:0000313" key="4">
    <source>
        <dbReference type="EMBL" id="TDR80066.1"/>
    </source>
</evidence>
<dbReference type="Gene3D" id="3.30.420.40">
    <property type="match status" value="1"/>
</dbReference>
<proteinExistence type="inferred from homology"/>
<dbReference type="Pfam" id="PF16861">
    <property type="entry name" value="Carbam_trans_C"/>
    <property type="match status" value="1"/>
</dbReference>